<evidence type="ECO:0000313" key="5">
    <source>
        <dbReference type="Proteomes" id="UP000676336"/>
    </source>
</evidence>
<evidence type="ECO:0000256" key="2">
    <source>
        <dbReference type="SAM" id="Phobius"/>
    </source>
</evidence>
<feature type="domain" description="Peptidase M12A" evidence="3">
    <location>
        <begin position="1"/>
        <end position="38"/>
    </location>
</feature>
<evidence type="ECO:0000313" key="4">
    <source>
        <dbReference type="EMBL" id="CAF5223563.1"/>
    </source>
</evidence>
<comment type="caution">
    <text evidence="4">The sequence shown here is derived from an EMBL/GenBank/DDBJ whole genome shotgun (WGS) entry which is preliminary data.</text>
</comment>
<reference evidence="4" key="1">
    <citation type="submission" date="2021-02" db="EMBL/GenBank/DDBJ databases">
        <authorList>
            <person name="Nowell W R."/>
        </authorList>
    </citation>
    <scope>NUCLEOTIDE SEQUENCE</scope>
</reference>
<name>A0A8S3K3C2_9BILA</name>
<feature type="non-terminal residue" evidence="4">
    <location>
        <position position="1"/>
    </location>
</feature>
<accession>A0A8S3K3C2</accession>
<gene>
    <name evidence="4" type="ORF">SMN809_LOCUS83389</name>
</gene>
<protein>
    <recommendedName>
        <fullName evidence="3">Peptidase M12A domain-containing protein</fullName>
    </recommendedName>
</protein>
<feature type="transmembrane region" description="Helical" evidence="2">
    <location>
        <begin position="52"/>
        <end position="69"/>
    </location>
</feature>
<dbReference type="GO" id="GO:0006508">
    <property type="term" value="P:proteolysis"/>
    <property type="evidence" value="ECO:0007669"/>
    <property type="project" value="InterPro"/>
</dbReference>
<keyword evidence="2" id="KW-1133">Transmembrane helix</keyword>
<comment type="caution">
    <text evidence="1">Lacks conserved residue(s) required for the propagation of feature annotation.</text>
</comment>
<dbReference type="InterPro" id="IPR001506">
    <property type="entry name" value="Peptidase_M12A"/>
</dbReference>
<organism evidence="4 5">
    <name type="scientific">Rotaria magnacalcarata</name>
    <dbReference type="NCBI Taxonomy" id="392030"/>
    <lineage>
        <taxon>Eukaryota</taxon>
        <taxon>Metazoa</taxon>
        <taxon>Spiralia</taxon>
        <taxon>Gnathifera</taxon>
        <taxon>Rotifera</taxon>
        <taxon>Eurotatoria</taxon>
        <taxon>Bdelloidea</taxon>
        <taxon>Philodinida</taxon>
        <taxon>Philodinidae</taxon>
        <taxon>Rotaria</taxon>
    </lineage>
</organism>
<dbReference type="EMBL" id="CAJOBI010355298">
    <property type="protein sequence ID" value="CAF5223563.1"/>
    <property type="molecule type" value="Genomic_DNA"/>
</dbReference>
<sequence>ANGLNTIIPTKNVSAVLGQRIGMSSIDILEVQRYYGCVPIPIPSAAVHQQNTIFMSSTISMGILLILLLH</sequence>
<dbReference type="Proteomes" id="UP000676336">
    <property type="component" value="Unassembled WGS sequence"/>
</dbReference>
<keyword evidence="2" id="KW-0812">Transmembrane</keyword>
<dbReference type="PROSITE" id="PS51864">
    <property type="entry name" value="ASTACIN"/>
    <property type="match status" value="1"/>
</dbReference>
<evidence type="ECO:0000256" key="1">
    <source>
        <dbReference type="PROSITE-ProRule" id="PRU01211"/>
    </source>
</evidence>
<evidence type="ECO:0000259" key="3">
    <source>
        <dbReference type="PROSITE" id="PS51864"/>
    </source>
</evidence>
<dbReference type="GO" id="GO:0004222">
    <property type="term" value="F:metalloendopeptidase activity"/>
    <property type="evidence" value="ECO:0007669"/>
    <property type="project" value="InterPro"/>
</dbReference>
<dbReference type="AlphaFoldDB" id="A0A8S3K3C2"/>
<proteinExistence type="predicted"/>
<keyword evidence="2" id="KW-0472">Membrane</keyword>